<dbReference type="SUPFAM" id="SSF48179">
    <property type="entry name" value="6-phosphogluconate dehydrogenase C-terminal domain-like"/>
    <property type="match status" value="1"/>
</dbReference>
<feature type="region of interest" description="Disordered" evidence="1">
    <location>
        <begin position="274"/>
        <end position="293"/>
    </location>
</feature>
<feature type="domain" description="Putative oxidoreductase/dehydrogenase Rossmann-like" evidence="2">
    <location>
        <begin position="3"/>
        <end position="105"/>
    </location>
</feature>
<reference evidence="4 5" key="1">
    <citation type="submission" date="2020-04" db="EMBL/GenBank/DDBJ databases">
        <title>Flammeovirga sp. SR4, a novel species isolated from seawater.</title>
        <authorList>
            <person name="Wang X."/>
        </authorList>
    </citation>
    <scope>NUCLEOTIDE SEQUENCE [LARGE SCALE GENOMIC DNA]</scope>
    <source>
        <strain evidence="4 5">SR4</strain>
    </source>
</reference>
<evidence type="ECO:0000313" key="5">
    <source>
        <dbReference type="Proteomes" id="UP000585050"/>
    </source>
</evidence>
<feature type="domain" description="DUF2520" evidence="3">
    <location>
        <begin position="128"/>
        <end position="254"/>
    </location>
</feature>
<dbReference type="InterPro" id="IPR036291">
    <property type="entry name" value="NAD(P)-bd_dom_sf"/>
</dbReference>
<dbReference type="Pfam" id="PF10728">
    <property type="entry name" value="DUF2520"/>
    <property type="match status" value="1"/>
</dbReference>
<evidence type="ECO:0000256" key="1">
    <source>
        <dbReference type="SAM" id="MobiDB-lite"/>
    </source>
</evidence>
<keyword evidence="5" id="KW-1185">Reference proteome</keyword>
<dbReference type="InterPro" id="IPR037108">
    <property type="entry name" value="TM1727-like_C_sf"/>
</dbReference>
<comment type="caution">
    <text evidence="4">The sequence shown here is derived from an EMBL/GenBank/DDBJ whole genome shotgun (WGS) entry which is preliminary data.</text>
</comment>
<gene>
    <name evidence="4" type="ORF">HGP29_21200</name>
</gene>
<dbReference type="InterPro" id="IPR018931">
    <property type="entry name" value="DUF2520"/>
</dbReference>
<dbReference type="InterPro" id="IPR008927">
    <property type="entry name" value="6-PGluconate_DH-like_C_sf"/>
</dbReference>
<proteinExistence type="predicted"/>
<protein>
    <submittedName>
        <fullName evidence="4">DUF2520 domain-containing protein</fullName>
    </submittedName>
</protein>
<dbReference type="PANTHER" id="PTHR40459">
    <property type="entry name" value="CONSERVED HYPOTHETICAL ALANINE AND LEUCINE RICH PROTEIN"/>
    <property type="match status" value="1"/>
</dbReference>
<organism evidence="4 5">
    <name type="scientific">Flammeovirga agarivorans</name>
    <dbReference type="NCBI Taxonomy" id="2726742"/>
    <lineage>
        <taxon>Bacteria</taxon>
        <taxon>Pseudomonadati</taxon>
        <taxon>Bacteroidota</taxon>
        <taxon>Cytophagia</taxon>
        <taxon>Cytophagales</taxon>
        <taxon>Flammeovirgaceae</taxon>
        <taxon>Flammeovirga</taxon>
    </lineage>
</organism>
<dbReference type="RefSeq" id="WP_168884439.1">
    <property type="nucleotide sequence ID" value="NZ_JABAIL010000007.1"/>
</dbReference>
<accession>A0A7X8SP01</accession>
<dbReference type="Gene3D" id="3.40.50.720">
    <property type="entry name" value="NAD(P)-binding Rossmann-like Domain"/>
    <property type="match status" value="1"/>
</dbReference>
<evidence type="ECO:0000313" key="4">
    <source>
        <dbReference type="EMBL" id="NLR93731.1"/>
    </source>
</evidence>
<dbReference type="Gene3D" id="1.10.1040.20">
    <property type="entry name" value="ProC-like, C-terminal domain"/>
    <property type="match status" value="1"/>
</dbReference>
<sequence>MKRVTLIGAGKVASHLGLALEDQGIVIEEVYSRDLRNAKRLARQFYDARPTDQLNFSNSIAEVFLIAVTDNVIDEIARNIILPNRKAILAHTSGATPMEVLAEATPSIGVFYPLQTFSHDKTVDFKEVPICIDGTSEKTLDVLAEIAVKLTPKVYHLNSEERKKLHISAVFACNFTNHLLEMSSQLAEHAGMKLSDLKHLVDETIEKAFALPSPKDGQTGPAIRRDYKTIKRHQKELEKEFPEMLTTYNVLSDSIMEQEGRYKTAEQIREEIIEEHQRKNDDLDNEHFDDFDL</sequence>
<name>A0A7X8SP01_9BACT</name>
<dbReference type="InterPro" id="IPR019665">
    <property type="entry name" value="OxRdtase/DH_put_Rossmann_dom"/>
</dbReference>
<dbReference type="Pfam" id="PF10727">
    <property type="entry name" value="Rossmann-like"/>
    <property type="match status" value="1"/>
</dbReference>
<dbReference type="SUPFAM" id="SSF51735">
    <property type="entry name" value="NAD(P)-binding Rossmann-fold domains"/>
    <property type="match status" value="1"/>
</dbReference>
<dbReference type="Proteomes" id="UP000585050">
    <property type="component" value="Unassembled WGS sequence"/>
</dbReference>
<evidence type="ECO:0000259" key="3">
    <source>
        <dbReference type="Pfam" id="PF10728"/>
    </source>
</evidence>
<dbReference type="AlphaFoldDB" id="A0A7X8SP01"/>
<dbReference type="EMBL" id="JABAIL010000007">
    <property type="protein sequence ID" value="NLR93731.1"/>
    <property type="molecule type" value="Genomic_DNA"/>
</dbReference>
<dbReference type="PANTHER" id="PTHR40459:SF1">
    <property type="entry name" value="CONSERVED HYPOTHETICAL ALANINE AND LEUCINE RICH PROTEIN"/>
    <property type="match status" value="1"/>
</dbReference>
<evidence type="ECO:0000259" key="2">
    <source>
        <dbReference type="Pfam" id="PF10727"/>
    </source>
</evidence>